<dbReference type="OrthoDB" id="8477889at2"/>
<dbReference type="GO" id="GO:0043190">
    <property type="term" value="C:ATP-binding cassette (ABC) transporter complex"/>
    <property type="evidence" value="ECO:0007669"/>
    <property type="project" value="InterPro"/>
</dbReference>
<evidence type="ECO:0000313" key="7">
    <source>
        <dbReference type="EMBL" id="TCD14312.1"/>
    </source>
</evidence>
<evidence type="ECO:0000256" key="2">
    <source>
        <dbReference type="ARBA" id="ARBA00022475"/>
    </source>
</evidence>
<evidence type="ECO:0000256" key="4">
    <source>
        <dbReference type="ARBA" id="ARBA00022989"/>
    </source>
</evidence>
<dbReference type="NCBIfam" id="TIGR04407">
    <property type="entry name" value="LptF_YjgP"/>
    <property type="match status" value="1"/>
</dbReference>
<sequence>MNTLQRYIARRVAVIATSSFLAILGVVWVTQALTRIDFAMGSGQSIMAFLTLIMALTPQLVALVLPFGVVIGVVQVFNTMNSDSELAVMSAAGVSRGTRAWPVLLIAAAASAWLPISNNFVEPASNRAGRDILVSARSDLLTSMIREGVFTRIDKDLTIYVDRRLAGNQLSGIMVSDTRDDDLALIYYAQTGAVGRIGDKEVLVMTNGQIHRDNLRDGALSIIRFNSYAISLAQFTSAGGKTHYYPDTYPTADLINPDPNDRLARERPAWLSAELHRRMTDWMYPILFALIGLVVAGQTQSHRQTRFNAYFLALGGAMLYRWGAYAAYGATRANAEVWPLMYIIPVGGIAINALLFRFGVAIALPEGLLRQFDRASAAWTRLRVRMARARTT</sequence>
<keyword evidence="3 6" id="KW-0812">Transmembrane</keyword>
<dbReference type="EMBL" id="SJST01000003">
    <property type="protein sequence ID" value="TCD14312.1"/>
    <property type="molecule type" value="Genomic_DNA"/>
</dbReference>
<feature type="transmembrane region" description="Helical" evidence="6">
    <location>
        <begin position="12"/>
        <end position="34"/>
    </location>
</feature>
<dbReference type="GO" id="GO:0015920">
    <property type="term" value="P:lipopolysaccharide transport"/>
    <property type="evidence" value="ECO:0007669"/>
    <property type="project" value="TreeGrafter"/>
</dbReference>
<keyword evidence="5 6" id="KW-0472">Membrane</keyword>
<dbReference type="GO" id="GO:0055085">
    <property type="term" value="P:transmembrane transport"/>
    <property type="evidence" value="ECO:0007669"/>
    <property type="project" value="InterPro"/>
</dbReference>
<dbReference type="PANTHER" id="PTHR33529:SF6">
    <property type="entry name" value="YJGP_YJGQ FAMILY PERMEASE"/>
    <property type="match status" value="1"/>
</dbReference>
<evidence type="ECO:0000256" key="6">
    <source>
        <dbReference type="SAM" id="Phobius"/>
    </source>
</evidence>
<keyword evidence="4 6" id="KW-1133">Transmembrane helix</keyword>
<reference evidence="7 8" key="1">
    <citation type="journal article" date="2015" name="Antonie Van Leeuwenhoek">
        <title>Oricola cellulosilytica gen. nov., sp. nov., a cellulose-degrading bacterium of the family Phyllobacteriaceae isolated from surface seashore water, and emended descriptions of Mesorhizobium loti and Phyllobacterium myrsinacearum.</title>
        <authorList>
            <person name="Hameed A."/>
            <person name="Shahina M."/>
            <person name="Lai W.A."/>
            <person name="Lin S.Y."/>
            <person name="Young L.S."/>
            <person name="Liu Y.C."/>
            <person name="Hsu Y.H."/>
            <person name="Young C.C."/>
        </authorList>
    </citation>
    <scope>NUCLEOTIDE SEQUENCE [LARGE SCALE GENOMIC DNA]</scope>
    <source>
        <strain evidence="7 8">KCTC 52183</strain>
    </source>
</reference>
<proteinExistence type="predicted"/>
<evidence type="ECO:0000256" key="1">
    <source>
        <dbReference type="ARBA" id="ARBA00004651"/>
    </source>
</evidence>
<dbReference type="AlphaFoldDB" id="A0A4R0PAP4"/>
<dbReference type="Pfam" id="PF03739">
    <property type="entry name" value="LptF_LptG"/>
    <property type="match status" value="1"/>
</dbReference>
<evidence type="ECO:0000256" key="5">
    <source>
        <dbReference type="ARBA" id="ARBA00023136"/>
    </source>
</evidence>
<dbReference type="Proteomes" id="UP000291301">
    <property type="component" value="Unassembled WGS sequence"/>
</dbReference>
<organism evidence="7 8">
    <name type="scientific">Oricola cellulosilytica</name>
    <dbReference type="NCBI Taxonomy" id="1429082"/>
    <lineage>
        <taxon>Bacteria</taxon>
        <taxon>Pseudomonadati</taxon>
        <taxon>Pseudomonadota</taxon>
        <taxon>Alphaproteobacteria</taxon>
        <taxon>Hyphomicrobiales</taxon>
        <taxon>Ahrensiaceae</taxon>
        <taxon>Oricola</taxon>
    </lineage>
</organism>
<feature type="transmembrane region" description="Helical" evidence="6">
    <location>
        <begin position="46"/>
        <end position="77"/>
    </location>
</feature>
<keyword evidence="2" id="KW-1003">Cell membrane</keyword>
<dbReference type="PANTHER" id="PTHR33529">
    <property type="entry name" value="SLR0882 PROTEIN-RELATED"/>
    <property type="match status" value="1"/>
</dbReference>
<comment type="caution">
    <text evidence="7">The sequence shown here is derived from an EMBL/GenBank/DDBJ whole genome shotgun (WGS) entry which is preliminary data.</text>
</comment>
<gene>
    <name evidence="7" type="primary">lptF</name>
    <name evidence="7" type="ORF">E0D97_09550</name>
</gene>
<feature type="transmembrane region" description="Helical" evidence="6">
    <location>
        <begin position="309"/>
        <end position="328"/>
    </location>
</feature>
<feature type="transmembrane region" description="Helical" evidence="6">
    <location>
        <begin position="340"/>
        <end position="364"/>
    </location>
</feature>
<dbReference type="InterPro" id="IPR030922">
    <property type="entry name" value="LptF"/>
</dbReference>
<dbReference type="RefSeq" id="WP_131568218.1">
    <property type="nucleotide sequence ID" value="NZ_JAINFK010000002.1"/>
</dbReference>
<evidence type="ECO:0000256" key="3">
    <source>
        <dbReference type="ARBA" id="ARBA00022692"/>
    </source>
</evidence>
<dbReference type="InterPro" id="IPR005495">
    <property type="entry name" value="LptG/LptF_permease"/>
</dbReference>
<name>A0A4R0PAP4_9HYPH</name>
<evidence type="ECO:0000313" key="8">
    <source>
        <dbReference type="Proteomes" id="UP000291301"/>
    </source>
</evidence>
<keyword evidence="8" id="KW-1185">Reference proteome</keyword>
<accession>A0A4R0PAP4</accession>
<protein>
    <submittedName>
        <fullName evidence="7">LPS export ABC transporter permease LptF</fullName>
    </submittedName>
</protein>
<comment type="subcellular location">
    <subcellularLocation>
        <location evidence="1">Cell membrane</location>
        <topology evidence="1">Multi-pass membrane protein</topology>
    </subcellularLocation>
</comment>